<name>W4FIS7_APHAT</name>
<feature type="region of interest" description="Disordered" evidence="1">
    <location>
        <begin position="234"/>
        <end position="258"/>
    </location>
</feature>
<feature type="region of interest" description="Disordered" evidence="1">
    <location>
        <begin position="123"/>
        <end position="151"/>
    </location>
</feature>
<accession>W4FIS7</accession>
<organism evidence="2">
    <name type="scientific">Aphanomyces astaci</name>
    <name type="common">Crayfish plague agent</name>
    <dbReference type="NCBI Taxonomy" id="112090"/>
    <lineage>
        <taxon>Eukaryota</taxon>
        <taxon>Sar</taxon>
        <taxon>Stramenopiles</taxon>
        <taxon>Oomycota</taxon>
        <taxon>Saprolegniomycetes</taxon>
        <taxon>Saprolegniales</taxon>
        <taxon>Verrucalvaceae</taxon>
        <taxon>Aphanomyces</taxon>
    </lineage>
</organism>
<dbReference type="EMBL" id="KI913206">
    <property type="protein sequence ID" value="ETV66736.1"/>
    <property type="molecule type" value="Genomic_DNA"/>
</dbReference>
<feature type="compositionally biased region" description="Low complexity" evidence="1">
    <location>
        <begin position="249"/>
        <end position="258"/>
    </location>
</feature>
<feature type="compositionally biased region" description="Basic residues" evidence="1">
    <location>
        <begin position="63"/>
        <end position="72"/>
    </location>
</feature>
<evidence type="ECO:0000313" key="2">
    <source>
        <dbReference type="EMBL" id="ETV66736.1"/>
    </source>
</evidence>
<dbReference type="AlphaFoldDB" id="W4FIS7"/>
<feature type="region of interest" description="Disordered" evidence="1">
    <location>
        <begin position="176"/>
        <end position="216"/>
    </location>
</feature>
<feature type="compositionally biased region" description="Low complexity" evidence="1">
    <location>
        <begin position="197"/>
        <end position="210"/>
    </location>
</feature>
<proteinExistence type="predicted"/>
<dbReference type="OrthoDB" id="79819at2759"/>
<feature type="compositionally biased region" description="Basic residues" evidence="1">
    <location>
        <begin position="180"/>
        <end position="193"/>
    </location>
</feature>
<gene>
    <name evidence="2" type="ORF">H257_16831</name>
</gene>
<feature type="region of interest" description="Disordered" evidence="1">
    <location>
        <begin position="39"/>
        <end position="102"/>
    </location>
</feature>
<reference evidence="2" key="1">
    <citation type="submission" date="2013-12" db="EMBL/GenBank/DDBJ databases">
        <title>The Genome Sequence of Aphanomyces astaci APO3.</title>
        <authorList>
            <consortium name="The Broad Institute Genomics Platform"/>
            <person name="Russ C."/>
            <person name="Tyler B."/>
            <person name="van West P."/>
            <person name="Dieguez-Uribeondo J."/>
            <person name="Young S.K."/>
            <person name="Zeng Q."/>
            <person name="Gargeya S."/>
            <person name="Fitzgerald M."/>
            <person name="Abouelleil A."/>
            <person name="Alvarado L."/>
            <person name="Chapman S.B."/>
            <person name="Gainer-Dewar J."/>
            <person name="Goldberg J."/>
            <person name="Griggs A."/>
            <person name="Gujja S."/>
            <person name="Hansen M."/>
            <person name="Howarth C."/>
            <person name="Imamovic A."/>
            <person name="Ireland A."/>
            <person name="Larimer J."/>
            <person name="McCowan C."/>
            <person name="Murphy C."/>
            <person name="Pearson M."/>
            <person name="Poon T.W."/>
            <person name="Priest M."/>
            <person name="Roberts A."/>
            <person name="Saif S."/>
            <person name="Shea T."/>
            <person name="Sykes S."/>
            <person name="Wortman J."/>
            <person name="Nusbaum C."/>
            <person name="Birren B."/>
        </authorList>
    </citation>
    <scope>NUCLEOTIDE SEQUENCE [LARGE SCALE GENOMIC DNA]</scope>
    <source>
        <strain evidence="2">APO3</strain>
    </source>
</reference>
<protein>
    <submittedName>
        <fullName evidence="2">Uncharacterized protein</fullName>
    </submittedName>
</protein>
<dbReference type="GeneID" id="20818827"/>
<dbReference type="RefSeq" id="XP_009843712.1">
    <property type="nucleotide sequence ID" value="XM_009845410.1"/>
</dbReference>
<feature type="compositionally biased region" description="Basic residues" evidence="1">
    <location>
        <begin position="236"/>
        <end position="248"/>
    </location>
</feature>
<feature type="compositionally biased region" description="Low complexity" evidence="1">
    <location>
        <begin position="73"/>
        <end position="86"/>
    </location>
</feature>
<dbReference type="VEuPathDB" id="FungiDB:H257_16831"/>
<sequence length="272" mass="28351">MSTSKDVGAAATAASSKGKLSGLFQKNAADKKPEVTSTFQFGFQAETPVAAPGENNTVEPSKSKKSKKKKTKAGQGAAATPAIAEGVVTHAPPGSSSPAAIEARVHADQHVAVAAVTDAVASVSIDESNAKKKKKKKKKSKAKSKSAVSDAPTEFEFLFTFDKPGFSESELAAMALASGKKSKPNKSQAKKKQVSTSKEQPSPVEVSPPSTNSTYVTLRKAPDNSSEVQKMQLRYGKGKRIHAAKKKPSAPVVKADKLAGPPAAPAAFKFNF</sequence>
<feature type="compositionally biased region" description="Basic residues" evidence="1">
    <location>
        <begin position="131"/>
        <end position="144"/>
    </location>
</feature>
<evidence type="ECO:0000256" key="1">
    <source>
        <dbReference type="SAM" id="MobiDB-lite"/>
    </source>
</evidence>